<gene>
    <name evidence="2" type="ORF">GDO81_020959</name>
</gene>
<comment type="caution">
    <text evidence="2">The sequence shown here is derived from an EMBL/GenBank/DDBJ whole genome shotgun (WGS) entry which is preliminary data.</text>
</comment>
<feature type="compositionally biased region" description="Basic and acidic residues" evidence="1">
    <location>
        <begin position="17"/>
        <end position="31"/>
    </location>
</feature>
<protein>
    <submittedName>
        <fullName evidence="2">Uncharacterized protein</fullName>
    </submittedName>
</protein>
<proteinExistence type="predicted"/>
<keyword evidence="3" id="KW-1185">Reference proteome</keyword>
<feature type="compositionally biased region" description="Basic and acidic residues" evidence="1">
    <location>
        <begin position="102"/>
        <end position="111"/>
    </location>
</feature>
<organism evidence="2 3">
    <name type="scientific">Engystomops pustulosus</name>
    <name type="common">Tungara frog</name>
    <name type="synonym">Physalaemus pustulosus</name>
    <dbReference type="NCBI Taxonomy" id="76066"/>
    <lineage>
        <taxon>Eukaryota</taxon>
        <taxon>Metazoa</taxon>
        <taxon>Chordata</taxon>
        <taxon>Craniata</taxon>
        <taxon>Vertebrata</taxon>
        <taxon>Euteleostomi</taxon>
        <taxon>Amphibia</taxon>
        <taxon>Batrachia</taxon>
        <taxon>Anura</taxon>
        <taxon>Neobatrachia</taxon>
        <taxon>Hyloidea</taxon>
        <taxon>Leptodactylidae</taxon>
        <taxon>Leiuperinae</taxon>
        <taxon>Engystomops</taxon>
    </lineage>
</organism>
<feature type="compositionally biased region" description="Basic and acidic residues" evidence="1">
    <location>
        <begin position="74"/>
        <end position="85"/>
    </location>
</feature>
<evidence type="ECO:0000256" key="1">
    <source>
        <dbReference type="SAM" id="MobiDB-lite"/>
    </source>
</evidence>
<dbReference type="Proteomes" id="UP000824782">
    <property type="component" value="Unassembled WGS sequence"/>
</dbReference>
<evidence type="ECO:0000313" key="3">
    <source>
        <dbReference type="Proteomes" id="UP000824782"/>
    </source>
</evidence>
<reference evidence="2" key="1">
    <citation type="thesis" date="2020" institute="ProQuest LLC" country="789 East Eisenhower Parkway, Ann Arbor, MI, USA">
        <title>Comparative Genomics and Chromosome Evolution.</title>
        <authorList>
            <person name="Mudd A.B."/>
        </authorList>
    </citation>
    <scope>NUCLEOTIDE SEQUENCE</scope>
    <source>
        <strain evidence="2">237g6f4</strain>
        <tissue evidence="2">Blood</tissue>
    </source>
</reference>
<sequence>MTSVTSGARGPEVVIRPVERKTGSRHHETGSRHRRPVERSCASPSGAGTCGAAVGQRRTAGITPIPPHLDVSQEGDRSRPGEERILVPGTAPHKGVPLHSHPPKEMRRRETLSSPCLCRDRKNTGEGCRGRDI</sequence>
<feature type="compositionally biased region" description="Basic and acidic residues" evidence="1">
    <location>
        <begin position="118"/>
        <end position="133"/>
    </location>
</feature>
<evidence type="ECO:0000313" key="2">
    <source>
        <dbReference type="EMBL" id="KAG8539409.1"/>
    </source>
</evidence>
<feature type="region of interest" description="Disordered" evidence="1">
    <location>
        <begin position="1"/>
        <end position="133"/>
    </location>
</feature>
<dbReference type="EMBL" id="WNYA01014850">
    <property type="protein sequence ID" value="KAG8539409.1"/>
    <property type="molecule type" value="Genomic_DNA"/>
</dbReference>
<name>A0AAV6YPQ5_ENGPU</name>
<dbReference type="AlphaFoldDB" id="A0AAV6YPQ5"/>
<accession>A0AAV6YPQ5</accession>